<dbReference type="AlphaFoldDB" id="R7VZF0"/>
<dbReference type="PANTHER" id="PTHR34998:SF4">
    <property type="match status" value="1"/>
</dbReference>
<evidence type="ECO:0000256" key="1">
    <source>
        <dbReference type="ARBA" id="ARBA00009178"/>
    </source>
</evidence>
<evidence type="ECO:0000256" key="2">
    <source>
        <dbReference type="ARBA" id="ARBA00022702"/>
    </source>
</evidence>
<dbReference type="Pfam" id="PF05498">
    <property type="entry name" value="RALF"/>
    <property type="match status" value="1"/>
</dbReference>
<dbReference type="PANTHER" id="PTHR34998">
    <property type="entry name" value="OS04G0357400 PROTEIN-RELATED"/>
    <property type="match status" value="1"/>
</dbReference>
<dbReference type="GO" id="GO:0005179">
    <property type="term" value="F:hormone activity"/>
    <property type="evidence" value="ECO:0007669"/>
    <property type="project" value="UniProtKB-KW"/>
</dbReference>
<keyword evidence="3" id="KW-0732">Signal</keyword>
<keyword evidence="4" id="KW-1015">Disulfide bond</keyword>
<keyword evidence="2" id="KW-0372">Hormone</keyword>
<organism evidence="6">
    <name type="scientific">Aegilops tauschii</name>
    <name type="common">Tausch's goatgrass</name>
    <name type="synonym">Aegilops squarrosa</name>
    <dbReference type="NCBI Taxonomy" id="37682"/>
    <lineage>
        <taxon>Eukaryota</taxon>
        <taxon>Viridiplantae</taxon>
        <taxon>Streptophyta</taxon>
        <taxon>Embryophyta</taxon>
        <taxon>Tracheophyta</taxon>
        <taxon>Spermatophyta</taxon>
        <taxon>Magnoliopsida</taxon>
        <taxon>Liliopsida</taxon>
        <taxon>Poales</taxon>
        <taxon>Poaceae</taxon>
        <taxon>BOP clade</taxon>
        <taxon>Pooideae</taxon>
        <taxon>Triticodae</taxon>
        <taxon>Triticeae</taxon>
        <taxon>Triticinae</taxon>
        <taxon>Aegilops</taxon>
    </lineage>
</organism>
<dbReference type="InterPro" id="IPR008801">
    <property type="entry name" value="RALF"/>
</dbReference>
<sequence length="123" mass="12812">MDATTVPRLEYPLGAPSDPKETMQSLGFRSSGTGSIDTGAAVRQLMSASHSSSMKLDDGVVPELVVASVVDLEVHRRILAGTPISPGALNPNMGVCTKSGGCGGRGNPYSVRGCNRYNFCPPM</sequence>
<proteinExistence type="inferred from homology"/>
<protein>
    <submittedName>
        <fullName evidence="6">Uncharacterized protein</fullName>
    </submittedName>
</protein>
<evidence type="ECO:0000256" key="5">
    <source>
        <dbReference type="SAM" id="MobiDB-lite"/>
    </source>
</evidence>
<feature type="compositionally biased region" description="Polar residues" evidence="5">
    <location>
        <begin position="22"/>
        <end position="31"/>
    </location>
</feature>
<evidence type="ECO:0000256" key="4">
    <source>
        <dbReference type="ARBA" id="ARBA00023157"/>
    </source>
</evidence>
<name>R7VZF0_AEGTA</name>
<feature type="region of interest" description="Disordered" evidence="5">
    <location>
        <begin position="1"/>
        <end position="31"/>
    </location>
</feature>
<evidence type="ECO:0000256" key="3">
    <source>
        <dbReference type="ARBA" id="ARBA00022729"/>
    </source>
</evidence>
<accession>R7VZF0</accession>
<evidence type="ECO:0000313" key="6">
    <source>
        <dbReference type="EnsemblPlants" id="EMT01684"/>
    </source>
</evidence>
<comment type="similarity">
    <text evidence="1">Belongs to the plant rapid alkalinization factor (RALF) family.</text>
</comment>
<reference evidence="6" key="1">
    <citation type="submission" date="2015-06" db="UniProtKB">
        <authorList>
            <consortium name="EnsemblPlants"/>
        </authorList>
    </citation>
    <scope>IDENTIFICATION</scope>
</reference>
<dbReference type="EnsemblPlants" id="EMT01684">
    <property type="protein sequence ID" value="EMT01684"/>
    <property type="gene ID" value="F775_10862"/>
</dbReference>